<keyword evidence="3 4" id="KW-0418">Kinase</keyword>
<reference evidence="5" key="2">
    <citation type="submission" date="2021-04" db="EMBL/GenBank/DDBJ databases">
        <authorList>
            <person name="Gilroy R."/>
        </authorList>
    </citation>
    <scope>NUCLEOTIDE SEQUENCE</scope>
    <source>
        <strain evidence="5">USAMLcec3-2134</strain>
    </source>
</reference>
<dbReference type="PIRSF" id="PIRSF006078">
    <property type="entry name" value="GlxK"/>
    <property type="match status" value="1"/>
</dbReference>
<dbReference type="PANTHER" id="PTHR21599:SF0">
    <property type="entry name" value="GLYCERATE KINASE"/>
    <property type="match status" value="1"/>
</dbReference>
<dbReference type="InterPro" id="IPR018197">
    <property type="entry name" value="Glycerate_kinase_RE-like"/>
</dbReference>
<accession>A0A9D2SE20</accession>
<dbReference type="InterPro" id="IPR018193">
    <property type="entry name" value="Glyc_kinase_flavodox-like_fold"/>
</dbReference>
<dbReference type="Gene3D" id="3.40.50.10350">
    <property type="entry name" value="Glycerate kinase, domain 1"/>
    <property type="match status" value="1"/>
</dbReference>
<gene>
    <name evidence="5" type="ORF">H9763_06965</name>
</gene>
<sequence>MKVLIAIDSMKGSLTSLEAGEAAAEGVRRAWPDARVQVCALADGGEGTAETLIEALGGTRRSITVTGPLGEPVGCTYGIAGGTAVMEMASAAGLCLVDPERRNPLRTTTRGVGEMIRDALEQGCREFVIGIGGSATNDGGIGMLRALGWDFLDEEGNPVADGAAGLERLCRISADRALPTLRDCRFRAACDVKNPLCGPEGASAVFGPQKGADPETAERMDGWMRRYAALAQKAVPEADPREEGSGAAGGLGFALRTFLKAELEPGAKIVAEKTGIERGIRGADVVVTGEGRLDGQTAMGKGPGTVAAAAKRLGKPVIALAGSVAKDAGRCRDAGIDVWFPAVRGPVALEEAMKKENARENLADAAEQVFRLWRLAVGRKET</sequence>
<dbReference type="GO" id="GO:0008887">
    <property type="term" value="F:glycerate kinase activity"/>
    <property type="evidence" value="ECO:0007669"/>
    <property type="project" value="UniProtKB-UniRule"/>
</dbReference>
<dbReference type="NCBIfam" id="TIGR00045">
    <property type="entry name" value="glycerate kinase"/>
    <property type="match status" value="1"/>
</dbReference>
<evidence type="ECO:0000313" key="5">
    <source>
        <dbReference type="EMBL" id="HJB91192.1"/>
    </source>
</evidence>
<dbReference type="AlphaFoldDB" id="A0A9D2SE20"/>
<evidence type="ECO:0000313" key="6">
    <source>
        <dbReference type="Proteomes" id="UP000886883"/>
    </source>
</evidence>
<keyword evidence="2 4" id="KW-0808">Transferase</keyword>
<organism evidence="5 6">
    <name type="scientific">Candidatus Eisenbergiella merdigallinarum</name>
    <dbReference type="NCBI Taxonomy" id="2838552"/>
    <lineage>
        <taxon>Bacteria</taxon>
        <taxon>Bacillati</taxon>
        <taxon>Bacillota</taxon>
        <taxon>Clostridia</taxon>
        <taxon>Lachnospirales</taxon>
        <taxon>Lachnospiraceae</taxon>
        <taxon>Eisenbergiella</taxon>
    </lineage>
</organism>
<evidence type="ECO:0000256" key="1">
    <source>
        <dbReference type="ARBA" id="ARBA00006284"/>
    </source>
</evidence>
<dbReference type="Pfam" id="PF02595">
    <property type="entry name" value="Gly_kinase"/>
    <property type="match status" value="1"/>
</dbReference>
<reference evidence="5" key="1">
    <citation type="journal article" date="2021" name="PeerJ">
        <title>Extensive microbial diversity within the chicken gut microbiome revealed by metagenomics and culture.</title>
        <authorList>
            <person name="Gilroy R."/>
            <person name="Ravi A."/>
            <person name="Getino M."/>
            <person name="Pursley I."/>
            <person name="Horton D.L."/>
            <person name="Alikhan N.F."/>
            <person name="Baker D."/>
            <person name="Gharbi K."/>
            <person name="Hall N."/>
            <person name="Watson M."/>
            <person name="Adriaenssens E.M."/>
            <person name="Foster-Nyarko E."/>
            <person name="Jarju S."/>
            <person name="Secka A."/>
            <person name="Antonio M."/>
            <person name="Oren A."/>
            <person name="Chaudhuri R.R."/>
            <person name="La Ragione R."/>
            <person name="Hildebrand F."/>
            <person name="Pallen M.J."/>
        </authorList>
    </citation>
    <scope>NUCLEOTIDE SEQUENCE</scope>
    <source>
        <strain evidence="5">USAMLcec3-2134</strain>
    </source>
</reference>
<proteinExistence type="inferred from homology"/>
<comment type="caution">
    <text evidence="5">The sequence shown here is derived from an EMBL/GenBank/DDBJ whole genome shotgun (WGS) entry which is preliminary data.</text>
</comment>
<evidence type="ECO:0000256" key="4">
    <source>
        <dbReference type="PIRNR" id="PIRNR006078"/>
    </source>
</evidence>
<dbReference type="PANTHER" id="PTHR21599">
    <property type="entry name" value="GLYCERATE KINASE"/>
    <property type="match status" value="1"/>
</dbReference>
<dbReference type="Gene3D" id="3.90.1510.10">
    <property type="entry name" value="Glycerate kinase, domain 2"/>
    <property type="match status" value="1"/>
</dbReference>
<dbReference type="Proteomes" id="UP000886883">
    <property type="component" value="Unassembled WGS sequence"/>
</dbReference>
<evidence type="ECO:0000256" key="3">
    <source>
        <dbReference type="ARBA" id="ARBA00022777"/>
    </source>
</evidence>
<dbReference type="InterPro" id="IPR004381">
    <property type="entry name" value="Glycerate_kinase"/>
</dbReference>
<evidence type="ECO:0000256" key="2">
    <source>
        <dbReference type="ARBA" id="ARBA00022679"/>
    </source>
</evidence>
<dbReference type="GO" id="GO:0031388">
    <property type="term" value="P:organic acid phosphorylation"/>
    <property type="evidence" value="ECO:0007669"/>
    <property type="project" value="UniProtKB-UniRule"/>
</dbReference>
<dbReference type="SUPFAM" id="SSF110738">
    <property type="entry name" value="Glycerate kinase I"/>
    <property type="match status" value="1"/>
</dbReference>
<comment type="similarity">
    <text evidence="1 4">Belongs to the glycerate kinase type-1 family.</text>
</comment>
<dbReference type="EMBL" id="DWXE01000024">
    <property type="protein sequence ID" value="HJB91192.1"/>
    <property type="molecule type" value="Genomic_DNA"/>
</dbReference>
<name>A0A9D2SE20_9FIRM</name>
<dbReference type="InterPro" id="IPR036129">
    <property type="entry name" value="Glycerate_kinase_sf"/>
</dbReference>
<protein>
    <submittedName>
        <fullName evidence="5">Glycerate kinase</fullName>
    </submittedName>
</protein>